<dbReference type="Proteomes" id="UP000805649">
    <property type="component" value="Unassembled WGS sequence"/>
</dbReference>
<sequence>MLTYSVLLLTVGLAMAIAEGCHGDNLLRAMERHNASAYCSSLLYSISATTTIQLPEGVPTGSGPGPVSSACSCLLGVNTTSRGNCDSKTTKDFTSLPSTEVLATDTSATAVSDTFGIPTATLSDIPGGYSFSFSFPATSGSSIPPTCGLSGMTTTVQVTETSISTLYITNLPVSTAVEEDSGGRPGPPGTTTPTTAKTTEASSSVSNDAESSDGTSPTDMSSGSMPWWVPTTTANGSSMGTSETTVDATAGISTSSNVTSEVISITSRPGATITLVINGNITTITGELPDDQTKPTSSSASQSDDSQWTLTWISGSTETMPTPSPAPILTTITSDMGNGITSTWIVTADSPIASALETSSASSASSSRTSSGDSSGSSPISGDVSTSTAISASTVVEATDSSITTSSVIPSETVSLTISVITGVVDGVVSTWTLSGGSTLIASPASTTSAPSPVTSQTPSNGFTVITSAVGGVSGASTLTGSSSITAAPSSVPVGAVITSVVNGTVSTWTVSGGSSQAISNRSTPIFTSTAAGVVTITSLIDGVALTWTVSRGTTLQGSSDSSVTTTARVSVITSVINGELSTLTMIDGSTIVSSSTATPIPTPSSGIVVFTTVINGATSVWTISDGLTLTGAPSPTPNPTINFTIITGMISGSASTWMISGGMTLPVPSVSTTATPTQTNQVIVITSVINGEASTWTVSNGSTLDGSLSTKTSNQSDGFTTKTDTGDGNGASTQTQTAGATSGGSINNTATISTSTSASATSTVYASAFTDISVIAAQNASTCLTLQTPTESLHESLLEHENSPPYIDAFFMNKTGDFVKYLRLRDNASNPVLIDVSDPLRLSIIDKDGDILSIDDQGLHFTSANCSPKIDIIIPGFFDQLSSLTNSTCSNQSNVSVTGAWDMMAPGSLRKRLNDTFEVVLRLRDQCGNAVRSDLPVSVALGGTQCLATPGEGGEFIVNCVFPSSKGPTMECETSVQQTLDRLTNGSFSGTCPSFVSVWSVLLRELTNVVNLDQLLKPLVESGLDTDTDPGRDMLSAIGRFLNLYDFSTSTFKNSSSEGGSKFGGMVESYGVVNITTDVCRSLTTSKTLNLTFTAGDMTLPSVLTVLSSIPSSTQRYEHNVTDPAGLACCPNPGKCVIEGARRYYPPEASIQGSDCLCGTASDGRGIAFRTGRCLGYNQCNASSPCASGAVCLVSNCCGFSVCVNGTECSAPKLGKRWISLFDHEASEGPL</sequence>
<evidence type="ECO:0000313" key="1">
    <source>
        <dbReference type="EMBL" id="KAL0936777.1"/>
    </source>
</evidence>
<evidence type="ECO:0000313" key="2">
    <source>
        <dbReference type="Proteomes" id="UP000805649"/>
    </source>
</evidence>
<gene>
    <name evidence="1" type="ORF">CTRU02_208992</name>
</gene>
<comment type="caution">
    <text evidence="1">The sequence shown here is derived from an EMBL/GenBank/DDBJ whole genome shotgun (WGS) entry which is preliminary data.</text>
</comment>
<proteinExistence type="predicted"/>
<organism evidence="1 2">
    <name type="scientific">Colletotrichum truncatum</name>
    <name type="common">Anthracnose fungus</name>
    <name type="synonym">Colletotrichum capsici</name>
    <dbReference type="NCBI Taxonomy" id="5467"/>
    <lineage>
        <taxon>Eukaryota</taxon>
        <taxon>Fungi</taxon>
        <taxon>Dikarya</taxon>
        <taxon>Ascomycota</taxon>
        <taxon>Pezizomycotina</taxon>
        <taxon>Sordariomycetes</taxon>
        <taxon>Hypocreomycetidae</taxon>
        <taxon>Glomerellales</taxon>
        <taxon>Glomerellaceae</taxon>
        <taxon>Colletotrichum</taxon>
        <taxon>Colletotrichum truncatum species complex</taxon>
    </lineage>
</organism>
<keyword evidence="2" id="KW-1185">Reference proteome</keyword>
<name>A0ACC3YY09_COLTU</name>
<protein>
    <submittedName>
        <fullName evidence="1">Uncharacterized protein</fullName>
    </submittedName>
</protein>
<accession>A0ACC3YY09</accession>
<dbReference type="EMBL" id="VUJX02000005">
    <property type="protein sequence ID" value="KAL0936777.1"/>
    <property type="molecule type" value="Genomic_DNA"/>
</dbReference>
<reference evidence="1 2" key="1">
    <citation type="journal article" date="2020" name="Phytopathology">
        <title>Genome Sequence Resources of Colletotrichum truncatum, C. plurivorum, C. musicola, and C. sojae: Four Species Pathogenic to Soybean (Glycine max).</title>
        <authorList>
            <person name="Rogerio F."/>
            <person name="Boufleur T.R."/>
            <person name="Ciampi-Guillardi M."/>
            <person name="Sukno S.A."/>
            <person name="Thon M.R."/>
            <person name="Massola Junior N.S."/>
            <person name="Baroncelli R."/>
        </authorList>
    </citation>
    <scope>NUCLEOTIDE SEQUENCE [LARGE SCALE GENOMIC DNA]</scope>
    <source>
        <strain evidence="1 2">CMES1059</strain>
    </source>
</reference>